<organism evidence="1 2">
    <name type="scientific">Mycobacterium tuberculosis</name>
    <dbReference type="NCBI Taxonomy" id="1773"/>
    <lineage>
        <taxon>Bacteria</taxon>
        <taxon>Bacillati</taxon>
        <taxon>Actinomycetota</taxon>
        <taxon>Actinomycetes</taxon>
        <taxon>Mycobacteriales</taxon>
        <taxon>Mycobacteriaceae</taxon>
        <taxon>Mycobacterium</taxon>
        <taxon>Mycobacterium tuberculosis complex</taxon>
    </lineage>
</organism>
<gene>
    <name evidence="1" type="ORF">ERS027661_04782</name>
</gene>
<dbReference type="AlphaFoldDB" id="A0A655ANX0"/>
<dbReference type="EMBL" id="CNFU01001873">
    <property type="protein sequence ID" value="CKT84561.1"/>
    <property type="molecule type" value="Genomic_DNA"/>
</dbReference>
<evidence type="ECO:0000313" key="1">
    <source>
        <dbReference type="EMBL" id="CKT84561.1"/>
    </source>
</evidence>
<name>A0A655ANX0_MYCTX</name>
<protein>
    <submittedName>
        <fullName evidence="1">Uncharacterized protein</fullName>
    </submittedName>
</protein>
<reference evidence="1 2" key="1">
    <citation type="submission" date="2015-03" db="EMBL/GenBank/DDBJ databases">
        <authorList>
            <consortium name="Pathogen Informatics"/>
        </authorList>
    </citation>
    <scope>NUCLEOTIDE SEQUENCE [LARGE SCALE GENOMIC DNA]</scope>
    <source>
        <strain evidence="1 2">Bir 187</strain>
    </source>
</reference>
<proteinExistence type="predicted"/>
<accession>A0A655ANX0</accession>
<dbReference type="AntiFam" id="ANF00196">
    <property type="entry name" value="Shadow ORF (opposite deoA)"/>
</dbReference>
<dbReference type="Proteomes" id="UP000049023">
    <property type="component" value="Unassembled WGS sequence"/>
</dbReference>
<sequence>MRRAQFDHGVRKFARLHWRPHEGPGTNLDVEHQCTRTLSQLLAHNRTGDQRQRFDGAGNVAQRIQLGIGWRQLAGGEDRGADVAKLLAHPLVGQIRGEPGDGFQLVQGAAGVAESAARRLGHCATAGGDDGHQWQRDFVTYPAGGMLVHGR</sequence>
<evidence type="ECO:0000313" key="2">
    <source>
        <dbReference type="Proteomes" id="UP000049023"/>
    </source>
</evidence>